<evidence type="ECO:0000256" key="1">
    <source>
        <dbReference type="ARBA" id="ARBA00023002"/>
    </source>
</evidence>
<keyword evidence="1" id="KW-0560">Oxidoreductase</keyword>
<evidence type="ECO:0000256" key="2">
    <source>
        <dbReference type="ARBA" id="ARBA00023027"/>
    </source>
</evidence>
<gene>
    <name evidence="4" type="ORF">GH741_17925</name>
</gene>
<dbReference type="InterPro" id="IPR006140">
    <property type="entry name" value="D-isomer_DH_NAD-bd"/>
</dbReference>
<accession>A0A6A8DJ78</accession>
<dbReference type="PANTHER" id="PTHR43333">
    <property type="entry name" value="2-HACID_DH_C DOMAIN-CONTAINING PROTEIN"/>
    <property type="match status" value="1"/>
</dbReference>
<comment type="caution">
    <text evidence="4">The sequence shown here is derived from an EMBL/GenBank/DDBJ whole genome shotgun (WGS) entry which is preliminary data.</text>
</comment>
<protein>
    <submittedName>
        <fullName evidence="4">D-2-hydroxyacid dehydrogenase</fullName>
    </submittedName>
</protein>
<dbReference type="AlphaFoldDB" id="A0A6A8DJ78"/>
<dbReference type="CDD" id="cd05300">
    <property type="entry name" value="2-Hacid_dh_1"/>
    <property type="match status" value="1"/>
</dbReference>
<dbReference type="InterPro" id="IPR036291">
    <property type="entry name" value="NAD(P)-bd_dom_sf"/>
</dbReference>
<dbReference type="RefSeq" id="WP_153738138.1">
    <property type="nucleotide sequence ID" value="NZ_WJNG01000016.1"/>
</dbReference>
<proteinExistence type="predicted"/>
<dbReference type="Gene3D" id="3.40.50.720">
    <property type="entry name" value="NAD(P)-binding Rossmann-like Domain"/>
    <property type="match status" value="2"/>
</dbReference>
<dbReference type="GO" id="GO:0016491">
    <property type="term" value="F:oxidoreductase activity"/>
    <property type="evidence" value="ECO:0007669"/>
    <property type="project" value="UniProtKB-KW"/>
</dbReference>
<dbReference type="GO" id="GO:0051287">
    <property type="term" value="F:NAD binding"/>
    <property type="evidence" value="ECO:0007669"/>
    <property type="project" value="InterPro"/>
</dbReference>
<feature type="domain" description="D-isomer specific 2-hydroxyacid dehydrogenase NAD-binding" evidence="3">
    <location>
        <begin position="106"/>
        <end position="275"/>
    </location>
</feature>
<evidence type="ECO:0000313" key="4">
    <source>
        <dbReference type="EMBL" id="MRH44526.1"/>
    </source>
</evidence>
<name>A0A6A8DJ78_9BACI</name>
<keyword evidence="5" id="KW-1185">Reference proteome</keyword>
<dbReference type="Proteomes" id="UP000799092">
    <property type="component" value="Unassembled WGS sequence"/>
</dbReference>
<dbReference type="EMBL" id="WJNG01000016">
    <property type="protein sequence ID" value="MRH44526.1"/>
    <property type="molecule type" value="Genomic_DNA"/>
</dbReference>
<dbReference type="Pfam" id="PF02826">
    <property type="entry name" value="2-Hacid_dh_C"/>
    <property type="match status" value="1"/>
</dbReference>
<dbReference type="SUPFAM" id="SSF51735">
    <property type="entry name" value="NAD(P)-binding Rossmann-fold domains"/>
    <property type="match status" value="1"/>
</dbReference>
<organism evidence="4 5">
    <name type="scientific">Aquibacillus halophilus</name>
    <dbReference type="NCBI Taxonomy" id="930132"/>
    <lineage>
        <taxon>Bacteria</taxon>
        <taxon>Bacillati</taxon>
        <taxon>Bacillota</taxon>
        <taxon>Bacilli</taxon>
        <taxon>Bacillales</taxon>
        <taxon>Bacillaceae</taxon>
        <taxon>Aquibacillus</taxon>
    </lineage>
</organism>
<keyword evidence="2" id="KW-0520">NAD</keyword>
<evidence type="ECO:0000259" key="3">
    <source>
        <dbReference type="Pfam" id="PF02826"/>
    </source>
</evidence>
<dbReference type="OrthoDB" id="9805416at2"/>
<reference evidence="4" key="1">
    <citation type="submission" date="2019-11" db="EMBL/GenBank/DDBJ databases">
        <authorList>
            <person name="Li J."/>
        </authorList>
    </citation>
    <scope>NUCLEOTIDE SEQUENCE</scope>
    <source>
        <strain evidence="4">B6B</strain>
    </source>
</reference>
<sequence length="310" mass="35453">MDIKNILVTGKLYNEFKKAINIDSHRQSFRFIDEEIVSSDDLKWADAYVNFKPTANFEFHNIKWVHSLGAGVDSFLYEKKWKDDVLLTRTICSFGQRISQYCLSYYLKDLQKHDLFQKQQKANKWQPITPQLIDGQKTVVYGTGEIGQEIAKLFSSLGMEVFGVSLSGRNKPYFSKVYSTTTEFDLFSETDLLINTLPLTESTDGLFGKKIFDQLNNAVFINVGRGASLIESDLLNSLEKQNIRLAVLDVFKEEPLPKDNLLWQHNNVVITPHISAVTTVEEAVSCFLDTLDRIEKNSELKNDVDPLRGY</sequence>
<evidence type="ECO:0000313" key="5">
    <source>
        <dbReference type="Proteomes" id="UP000799092"/>
    </source>
</evidence>
<dbReference type="PANTHER" id="PTHR43333:SF1">
    <property type="entry name" value="D-ISOMER SPECIFIC 2-HYDROXYACID DEHYDROGENASE NAD-BINDING DOMAIN-CONTAINING PROTEIN"/>
    <property type="match status" value="1"/>
</dbReference>